<dbReference type="Proteomes" id="UP000480178">
    <property type="component" value="Chromosome"/>
</dbReference>
<gene>
    <name evidence="10" type="ORF">GXP67_05145</name>
</gene>
<feature type="domain" description="MacB-like periplasmic core" evidence="9">
    <location>
        <begin position="21"/>
        <end position="244"/>
    </location>
</feature>
<accession>A0A6C0GDQ8</accession>
<comment type="similarity">
    <text evidence="6">Belongs to the ABC-4 integral membrane protein family.</text>
</comment>
<comment type="subcellular location">
    <subcellularLocation>
        <location evidence="1">Cell membrane</location>
        <topology evidence="1">Multi-pass membrane protein</topology>
    </subcellularLocation>
</comment>
<feature type="transmembrane region" description="Helical" evidence="7">
    <location>
        <begin position="281"/>
        <end position="306"/>
    </location>
</feature>
<reference evidence="10 11" key="1">
    <citation type="submission" date="2020-01" db="EMBL/GenBank/DDBJ databases">
        <authorList>
            <person name="Kim M.K."/>
        </authorList>
    </citation>
    <scope>NUCLEOTIDE SEQUENCE [LARGE SCALE GENOMIC DNA]</scope>
    <source>
        <strain evidence="10 11">172606-1</strain>
    </source>
</reference>
<sequence>MFDLDKWQEILATMQKNKLRTFLTAFGVFWGIFMLVLLLGAGKGMQNGIEGEFGSFAINSLWVWNGRTSIPHKGLQPGREVNFKAEDLAAIGREVEGVEVVAPRNWLWGEYTLTYKNKNGSFRVLATSPEFFSVDILNLTQGRLLNRNDMFESRKVVVIGNRIKDVLFGPDKDAIGEYINIKGVYFQVVGIFKKEGNNGRFEERAFIPFTLYQTVFNPGRNVHNIAITARPGVSVKAVEEKVRQVLAQRQKFAVEDEQAIGMNNNEEDYKRFQGLFDAIRLFVWVVGTGTLIAGIVGVSNIMLIIVKERTKEIGVRKAIGATPFSIVSLIIQESIVITAFSGYLGLLAGVGLLDGIRYLIDSTGAELPYFTKPGVDVGVALSATVVLVISGAIAGLIPAIKAAQIKPIEALRAD</sequence>
<proteinExistence type="inferred from homology"/>
<keyword evidence="5 7" id="KW-0472">Membrane</keyword>
<dbReference type="KEGG" id="rhoz:GXP67_05145"/>
<dbReference type="AlphaFoldDB" id="A0A6C0GDQ8"/>
<keyword evidence="4 7" id="KW-1133">Transmembrane helix</keyword>
<dbReference type="Pfam" id="PF02687">
    <property type="entry name" value="FtsX"/>
    <property type="match status" value="1"/>
</dbReference>
<evidence type="ECO:0000256" key="6">
    <source>
        <dbReference type="ARBA" id="ARBA00038076"/>
    </source>
</evidence>
<dbReference type="EMBL" id="CP048222">
    <property type="protein sequence ID" value="QHT66096.1"/>
    <property type="molecule type" value="Genomic_DNA"/>
</dbReference>
<name>A0A6C0GDQ8_9BACT</name>
<dbReference type="InterPro" id="IPR050250">
    <property type="entry name" value="Macrolide_Exporter_MacB"/>
</dbReference>
<keyword evidence="2" id="KW-1003">Cell membrane</keyword>
<dbReference type="GO" id="GO:0022857">
    <property type="term" value="F:transmembrane transporter activity"/>
    <property type="evidence" value="ECO:0007669"/>
    <property type="project" value="TreeGrafter"/>
</dbReference>
<dbReference type="InterPro" id="IPR025857">
    <property type="entry name" value="MacB_PCD"/>
</dbReference>
<dbReference type="RefSeq" id="WP_162442167.1">
    <property type="nucleotide sequence ID" value="NZ_CP048222.1"/>
</dbReference>
<evidence type="ECO:0000259" key="9">
    <source>
        <dbReference type="Pfam" id="PF12704"/>
    </source>
</evidence>
<evidence type="ECO:0000256" key="3">
    <source>
        <dbReference type="ARBA" id="ARBA00022692"/>
    </source>
</evidence>
<keyword evidence="3 7" id="KW-0812">Transmembrane</keyword>
<evidence type="ECO:0000313" key="10">
    <source>
        <dbReference type="EMBL" id="QHT66096.1"/>
    </source>
</evidence>
<evidence type="ECO:0000313" key="11">
    <source>
        <dbReference type="Proteomes" id="UP000480178"/>
    </source>
</evidence>
<feature type="transmembrane region" description="Helical" evidence="7">
    <location>
        <begin position="377"/>
        <end position="397"/>
    </location>
</feature>
<evidence type="ECO:0000256" key="1">
    <source>
        <dbReference type="ARBA" id="ARBA00004651"/>
    </source>
</evidence>
<organism evidence="10 11">
    <name type="scientific">Rhodocytophaga rosea</name>
    <dbReference type="NCBI Taxonomy" id="2704465"/>
    <lineage>
        <taxon>Bacteria</taxon>
        <taxon>Pseudomonadati</taxon>
        <taxon>Bacteroidota</taxon>
        <taxon>Cytophagia</taxon>
        <taxon>Cytophagales</taxon>
        <taxon>Rhodocytophagaceae</taxon>
        <taxon>Rhodocytophaga</taxon>
    </lineage>
</organism>
<dbReference type="InterPro" id="IPR003838">
    <property type="entry name" value="ABC3_permease_C"/>
</dbReference>
<dbReference type="Pfam" id="PF12704">
    <property type="entry name" value="MacB_PCD"/>
    <property type="match status" value="1"/>
</dbReference>
<feature type="transmembrane region" description="Helical" evidence="7">
    <location>
        <begin position="318"/>
        <end position="344"/>
    </location>
</feature>
<dbReference type="PANTHER" id="PTHR30572">
    <property type="entry name" value="MEMBRANE COMPONENT OF TRANSPORTER-RELATED"/>
    <property type="match status" value="1"/>
</dbReference>
<feature type="domain" description="ABC3 transporter permease C-terminal" evidence="8">
    <location>
        <begin position="285"/>
        <end position="406"/>
    </location>
</feature>
<evidence type="ECO:0000256" key="5">
    <source>
        <dbReference type="ARBA" id="ARBA00023136"/>
    </source>
</evidence>
<dbReference type="PANTHER" id="PTHR30572:SF4">
    <property type="entry name" value="ABC TRANSPORTER PERMEASE YTRF"/>
    <property type="match status" value="1"/>
</dbReference>
<keyword evidence="11" id="KW-1185">Reference proteome</keyword>
<evidence type="ECO:0000256" key="4">
    <source>
        <dbReference type="ARBA" id="ARBA00022989"/>
    </source>
</evidence>
<protein>
    <submittedName>
        <fullName evidence="10">ABC transporter permease</fullName>
    </submittedName>
</protein>
<feature type="transmembrane region" description="Helical" evidence="7">
    <location>
        <begin position="21"/>
        <end position="41"/>
    </location>
</feature>
<dbReference type="GO" id="GO:0005886">
    <property type="term" value="C:plasma membrane"/>
    <property type="evidence" value="ECO:0007669"/>
    <property type="project" value="UniProtKB-SubCell"/>
</dbReference>
<evidence type="ECO:0000256" key="7">
    <source>
        <dbReference type="SAM" id="Phobius"/>
    </source>
</evidence>
<evidence type="ECO:0000256" key="2">
    <source>
        <dbReference type="ARBA" id="ARBA00022475"/>
    </source>
</evidence>
<evidence type="ECO:0000259" key="8">
    <source>
        <dbReference type="Pfam" id="PF02687"/>
    </source>
</evidence>